<evidence type="ECO:0000256" key="4">
    <source>
        <dbReference type="ARBA" id="ARBA00023204"/>
    </source>
</evidence>
<protein>
    <recommendedName>
        <fullName evidence="7">Non-homologous end-joining factor 1</fullName>
    </recommendedName>
</protein>
<evidence type="ECO:0000313" key="10">
    <source>
        <dbReference type="Proteomes" id="UP001152798"/>
    </source>
</evidence>
<reference evidence="9" key="1">
    <citation type="submission" date="2022-01" db="EMBL/GenBank/DDBJ databases">
        <authorList>
            <person name="King R."/>
        </authorList>
    </citation>
    <scope>NUCLEOTIDE SEQUENCE</scope>
</reference>
<dbReference type="Proteomes" id="UP001152798">
    <property type="component" value="Chromosome 6"/>
</dbReference>
<comment type="subcellular location">
    <subcellularLocation>
        <location evidence="1">Nucleus</location>
    </subcellularLocation>
</comment>
<dbReference type="Pfam" id="PF09302">
    <property type="entry name" value="XLF"/>
    <property type="match status" value="1"/>
</dbReference>
<feature type="domain" description="XLF-like N-terminal" evidence="8">
    <location>
        <begin position="1"/>
        <end position="106"/>
    </location>
</feature>
<dbReference type="Gene3D" id="2.170.210.10">
    <property type="entry name" value="DNA double-strand break repair and VJ recombination XRCC4, N-terminal"/>
    <property type="match status" value="1"/>
</dbReference>
<dbReference type="OrthoDB" id="2155935at2759"/>
<name>A0A9P0HQV6_NEZVI</name>
<dbReference type="InterPro" id="IPR038051">
    <property type="entry name" value="XRCC4-like_N_sf"/>
</dbReference>
<dbReference type="InterPro" id="IPR015381">
    <property type="entry name" value="XLF-like_N"/>
</dbReference>
<evidence type="ECO:0000256" key="2">
    <source>
        <dbReference type="ARBA" id="ARBA00022763"/>
    </source>
</evidence>
<evidence type="ECO:0000259" key="8">
    <source>
        <dbReference type="Pfam" id="PF09302"/>
    </source>
</evidence>
<sequence>MWRSINIKNVQYFTSLEIKPTQQLCITLSDIISLWRETLSKEETVLRFKECNPKANLSEERIIEFVEELFLTDTGTPNLELETFGNKLKLNISKTLIVKMSFYYNFTKLSEKSVYKELIVPLLLVINELKYAQDKLCKKLEAKDLHLKEFEMEGYRITRKNVVTSTFRKEEFKKELKHNLEDRIKVGLENASSIFIEGVNEVYPAFNRVVRPLCSETCELPQSIEESNRSRIEEVNDKPAMPSIKRNQKGNEETIVCKRIKSTKKIIL</sequence>
<dbReference type="GO" id="GO:0006303">
    <property type="term" value="P:double-strand break repair via nonhomologous end joining"/>
    <property type="evidence" value="ECO:0007669"/>
    <property type="project" value="TreeGrafter"/>
</dbReference>
<dbReference type="GO" id="GO:0045027">
    <property type="term" value="F:DNA end binding"/>
    <property type="evidence" value="ECO:0007669"/>
    <property type="project" value="TreeGrafter"/>
</dbReference>
<proteinExistence type="inferred from homology"/>
<keyword evidence="5" id="KW-0539">Nucleus</keyword>
<organism evidence="9 10">
    <name type="scientific">Nezara viridula</name>
    <name type="common">Southern green stink bug</name>
    <name type="synonym">Cimex viridulus</name>
    <dbReference type="NCBI Taxonomy" id="85310"/>
    <lineage>
        <taxon>Eukaryota</taxon>
        <taxon>Metazoa</taxon>
        <taxon>Ecdysozoa</taxon>
        <taxon>Arthropoda</taxon>
        <taxon>Hexapoda</taxon>
        <taxon>Insecta</taxon>
        <taxon>Pterygota</taxon>
        <taxon>Neoptera</taxon>
        <taxon>Paraneoptera</taxon>
        <taxon>Hemiptera</taxon>
        <taxon>Heteroptera</taxon>
        <taxon>Panheteroptera</taxon>
        <taxon>Pentatomomorpha</taxon>
        <taxon>Pentatomoidea</taxon>
        <taxon>Pentatomidae</taxon>
        <taxon>Pentatominae</taxon>
        <taxon>Nezara</taxon>
    </lineage>
</organism>
<comment type="similarity">
    <text evidence="6">Belongs to the XRCC4-XLF family. XLF subfamily.</text>
</comment>
<evidence type="ECO:0000256" key="1">
    <source>
        <dbReference type="ARBA" id="ARBA00004123"/>
    </source>
</evidence>
<keyword evidence="3" id="KW-0238">DNA-binding</keyword>
<dbReference type="PANTHER" id="PTHR32235:SF1">
    <property type="entry name" value="NON-HOMOLOGOUS END-JOINING FACTOR 1"/>
    <property type="match status" value="1"/>
</dbReference>
<dbReference type="Gene3D" id="1.10.287.450">
    <property type="entry name" value="Helix hairpin bin"/>
    <property type="match status" value="1"/>
</dbReference>
<evidence type="ECO:0000313" key="9">
    <source>
        <dbReference type="EMBL" id="CAH1406503.1"/>
    </source>
</evidence>
<evidence type="ECO:0000256" key="5">
    <source>
        <dbReference type="ARBA" id="ARBA00023242"/>
    </source>
</evidence>
<keyword evidence="10" id="KW-1185">Reference proteome</keyword>
<dbReference type="EMBL" id="OV725082">
    <property type="protein sequence ID" value="CAH1406503.1"/>
    <property type="molecule type" value="Genomic_DNA"/>
</dbReference>
<evidence type="ECO:0000256" key="7">
    <source>
        <dbReference type="ARBA" id="ARBA00044529"/>
    </source>
</evidence>
<dbReference type="AlphaFoldDB" id="A0A9P0HQV6"/>
<dbReference type="InterPro" id="IPR052287">
    <property type="entry name" value="NHEJ_factor"/>
</dbReference>
<accession>A0A9P0HQV6</accession>
<keyword evidence="4" id="KW-0234">DNA repair</keyword>
<evidence type="ECO:0000256" key="3">
    <source>
        <dbReference type="ARBA" id="ARBA00023125"/>
    </source>
</evidence>
<gene>
    <name evidence="9" type="ORF">NEZAVI_LOCUS14424</name>
</gene>
<dbReference type="PANTHER" id="PTHR32235">
    <property type="entry name" value="NON-HOMOLOGOUS END-JOINING FACTOR 1"/>
    <property type="match status" value="1"/>
</dbReference>
<dbReference type="GO" id="GO:0032807">
    <property type="term" value="C:DNA ligase IV complex"/>
    <property type="evidence" value="ECO:0007669"/>
    <property type="project" value="TreeGrafter"/>
</dbReference>
<keyword evidence="2" id="KW-0227">DNA damage</keyword>
<evidence type="ECO:0000256" key="6">
    <source>
        <dbReference type="ARBA" id="ARBA00025747"/>
    </source>
</evidence>
<dbReference type="CDD" id="cd22285">
    <property type="entry name" value="HD_XLF_N"/>
    <property type="match status" value="1"/>
</dbReference>